<feature type="domain" description="DUF155" evidence="2">
    <location>
        <begin position="128"/>
        <end position="298"/>
    </location>
</feature>
<dbReference type="PANTHER" id="PTHR16255">
    <property type="entry name" value="REQUIRED FOR MEIOTIC NUCLEAR DIVISION PROTEIN 1 HOMOLOG"/>
    <property type="match status" value="1"/>
</dbReference>
<gene>
    <name evidence="3" type="ORF">AKO1_004820</name>
</gene>
<dbReference type="GO" id="GO:0005739">
    <property type="term" value="C:mitochondrion"/>
    <property type="evidence" value="ECO:0007669"/>
    <property type="project" value="UniProtKB-ARBA"/>
</dbReference>
<feature type="non-terminal residue" evidence="3">
    <location>
        <position position="343"/>
    </location>
</feature>
<name>A0AAW2Z598_9EUKA</name>
<comment type="caution">
    <text evidence="3">The sequence shown here is derived from an EMBL/GenBank/DDBJ whole genome shotgun (WGS) entry which is preliminary data.</text>
</comment>
<dbReference type="EMBL" id="JAOPGA020001032">
    <property type="protein sequence ID" value="KAL0484261.1"/>
    <property type="molecule type" value="Genomic_DNA"/>
</dbReference>
<comment type="similarity">
    <text evidence="1">Belongs to the RMD1/sif2 family.</text>
</comment>
<dbReference type="Proteomes" id="UP001431209">
    <property type="component" value="Unassembled WGS sequence"/>
</dbReference>
<evidence type="ECO:0000259" key="2">
    <source>
        <dbReference type="Pfam" id="PF02582"/>
    </source>
</evidence>
<reference evidence="3 4" key="1">
    <citation type="submission" date="2024-03" db="EMBL/GenBank/DDBJ databases">
        <title>The Acrasis kona genome and developmental transcriptomes reveal deep origins of eukaryotic multicellular pathways.</title>
        <authorList>
            <person name="Sheikh S."/>
            <person name="Fu C.-J."/>
            <person name="Brown M.W."/>
            <person name="Baldauf S.L."/>
        </authorList>
    </citation>
    <scope>NUCLEOTIDE SEQUENCE [LARGE SCALE GENOMIC DNA]</scope>
    <source>
        <strain evidence="3 4">ATCC MYA-3509</strain>
    </source>
</reference>
<dbReference type="AlphaFoldDB" id="A0AAW2Z598"/>
<dbReference type="InterPro" id="IPR051624">
    <property type="entry name" value="RMD1/Sad1-interacting"/>
</dbReference>
<protein>
    <submittedName>
        <fullName evidence="3">DUF155 domain-containing protein</fullName>
    </submittedName>
</protein>
<dbReference type="PANTHER" id="PTHR16255:SF6">
    <property type="entry name" value="PROTEIN RETARDED ROOT GROWTH-LIKE"/>
    <property type="match status" value="1"/>
</dbReference>
<accession>A0AAW2Z598</accession>
<evidence type="ECO:0000313" key="3">
    <source>
        <dbReference type="EMBL" id="KAL0484261.1"/>
    </source>
</evidence>
<evidence type="ECO:0000256" key="1">
    <source>
        <dbReference type="ARBA" id="ARBA00008306"/>
    </source>
</evidence>
<dbReference type="Pfam" id="PF02582">
    <property type="entry name" value="DUF155"/>
    <property type="match status" value="1"/>
</dbReference>
<sequence>MHMRRFVGLCLKRYNGVSTRRFINVNKISSPFIRRYHGVVEHHEHQHMIDNDEDVILKDKDVDFFDPIIEGNPNEPYLLNAYNLSRFFNLDVVYEMVQATPNSRVLERTKRSLLVRFQHETNLWYMNVYNFGSVGFFDCRNEEDQTHWLNKLREITDTQSSVEKHDNLPIILNPNLDKWCQLHQDKFILKNMDLNSLNIISGILCRSAALKSFEDTTQHILNAFQHLNAKIQITRTILKKEGTRLVPLIAESNALKCDLLINVRLLERPEISWNFEQYDQVLDVLNREFEIGERYQNVDKKLDFIQINTQFFMELQHSRKSENAENLIIILICVEVLLALLVS</sequence>
<proteinExistence type="inferred from homology"/>
<evidence type="ECO:0000313" key="4">
    <source>
        <dbReference type="Proteomes" id="UP001431209"/>
    </source>
</evidence>
<organism evidence="3 4">
    <name type="scientific">Acrasis kona</name>
    <dbReference type="NCBI Taxonomy" id="1008807"/>
    <lineage>
        <taxon>Eukaryota</taxon>
        <taxon>Discoba</taxon>
        <taxon>Heterolobosea</taxon>
        <taxon>Tetramitia</taxon>
        <taxon>Eutetramitia</taxon>
        <taxon>Acrasidae</taxon>
        <taxon>Acrasis</taxon>
    </lineage>
</organism>
<dbReference type="InterPro" id="IPR003734">
    <property type="entry name" value="DUF155"/>
</dbReference>
<keyword evidence="4" id="KW-1185">Reference proteome</keyword>